<keyword evidence="2" id="KW-1185">Reference proteome</keyword>
<accession>A0ABU7UHR0</accession>
<dbReference type="InterPro" id="IPR018841">
    <property type="entry name" value="DUF2442"/>
</dbReference>
<sequence>MKDISPKVSNVIMHENHTLTITFETGEVKTFDIKPYLRYEVFEPLKDLDEFKKYHIDFGTVCWECGAELSRDTFYIKGEMLKHI</sequence>
<gene>
    <name evidence="1" type="ORF">SJI18_01300</name>
</gene>
<name>A0ABU7UHR0_9CLOT</name>
<dbReference type="EMBL" id="JAZHFS010000001">
    <property type="protein sequence ID" value="MEF2110938.1"/>
    <property type="molecule type" value="Genomic_DNA"/>
</dbReference>
<reference evidence="1 2" key="1">
    <citation type="submission" date="2023-11" db="EMBL/GenBank/DDBJ databases">
        <title>Draft genome sequence of a psychrophilic Clostridium strain from permafrost water brine.</title>
        <authorList>
            <person name="Shcherbakova V.A."/>
            <person name="Trubitsyn V.E."/>
            <person name="Zakharyuk A.G."/>
        </authorList>
    </citation>
    <scope>NUCLEOTIDE SEQUENCE [LARGE SCALE GENOMIC DNA]</scope>
    <source>
        <strain evidence="1 2">14F</strain>
    </source>
</reference>
<dbReference type="RefSeq" id="WP_216247613.1">
    <property type="nucleotide sequence ID" value="NZ_JAZHFS010000001.1"/>
</dbReference>
<organism evidence="1 2">
    <name type="scientific">Clostridium frigoriphilum</name>
    <dbReference type="NCBI Taxonomy" id="443253"/>
    <lineage>
        <taxon>Bacteria</taxon>
        <taxon>Bacillati</taxon>
        <taxon>Bacillota</taxon>
        <taxon>Clostridia</taxon>
        <taxon>Eubacteriales</taxon>
        <taxon>Clostridiaceae</taxon>
        <taxon>Clostridium</taxon>
    </lineage>
</organism>
<dbReference type="Pfam" id="PF10387">
    <property type="entry name" value="DUF2442"/>
    <property type="match status" value="1"/>
</dbReference>
<dbReference type="Proteomes" id="UP001498469">
    <property type="component" value="Unassembled WGS sequence"/>
</dbReference>
<proteinExistence type="predicted"/>
<protein>
    <submittedName>
        <fullName evidence="1">DUF2442 domain-containing protein</fullName>
    </submittedName>
</protein>
<comment type="caution">
    <text evidence="1">The sequence shown here is derived from an EMBL/GenBank/DDBJ whole genome shotgun (WGS) entry which is preliminary data.</text>
</comment>
<evidence type="ECO:0000313" key="2">
    <source>
        <dbReference type="Proteomes" id="UP001498469"/>
    </source>
</evidence>
<evidence type="ECO:0000313" key="1">
    <source>
        <dbReference type="EMBL" id="MEF2110938.1"/>
    </source>
</evidence>